<feature type="region of interest" description="Disordered" evidence="1">
    <location>
        <begin position="76"/>
        <end position="100"/>
    </location>
</feature>
<dbReference type="AlphaFoldDB" id="A0A376BXW6"/>
<accession>A0A376BXW6</accession>
<proteinExistence type="predicted"/>
<feature type="compositionally biased region" description="Basic residues" evidence="1">
    <location>
        <begin position="85"/>
        <end position="100"/>
    </location>
</feature>
<evidence type="ECO:0000313" key="2">
    <source>
        <dbReference type="EMBL" id="SSZ46492.1"/>
    </source>
</evidence>
<protein>
    <recommendedName>
        <fullName evidence="4">Mu-like prophage protein gpG</fullName>
    </recommendedName>
</protein>
<evidence type="ECO:0000256" key="1">
    <source>
        <dbReference type="SAM" id="MobiDB-lite"/>
    </source>
</evidence>
<evidence type="ECO:0008006" key="4">
    <source>
        <dbReference type="Google" id="ProtNLM"/>
    </source>
</evidence>
<gene>
    <name evidence="2" type="ORF">NCTC11661_00135</name>
</gene>
<organism evidence="2 3">
    <name type="scientific">Bergeyella zoohelcum</name>
    <dbReference type="NCBI Taxonomy" id="1015"/>
    <lineage>
        <taxon>Bacteria</taxon>
        <taxon>Pseudomonadati</taxon>
        <taxon>Bacteroidota</taxon>
        <taxon>Flavobacteriia</taxon>
        <taxon>Flavobacteriales</taxon>
        <taxon>Weeksellaceae</taxon>
        <taxon>Bergeyella</taxon>
    </lineage>
</organism>
<reference evidence="2 3" key="1">
    <citation type="submission" date="2018-06" db="EMBL/GenBank/DDBJ databases">
        <authorList>
            <consortium name="Pathogen Informatics"/>
            <person name="Doyle S."/>
        </authorList>
    </citation>
    <scope>NUCLEOTIDE SEQUENCE [LARGE SCALE GENOMIC DNA]</scope>
    <source>
        <strain evidence="2 3">NCTC11661</strain>
    </source>
</reference>
<dbReference type="RefSeq" id="WP_002687435.1">
    <property type="nucleotide sequence ID" value="NZ_UFTJ01000001.1"/>
</dbReference>
<sequence>MGLLDQRNTNIGVIEGRFIESTLKEYGERVMKGSKKIMVERGFSSPIWNRAKVAVNQNVLDYDVALAQRFVDMKTRTSKGYTSGTKKRPPGKKPKKHHPVHNKIVMGHKKHLVRTLSFGFTEEVKQQMKELED</sequence>
<dbReference type="Proteomes" id="UP000255515">
    <property type="component" value="Unassembled WGS sequence"/>
</dbReference>
<evidence type="ECO:0000313" key="3">
    <source>
        <dbReference type="Proteomes" id="UP000255515"/>
    </source>
</evidence>
<dbReference type="EMBL" id="UFTJ01000001">
    <property type="protein sequence ID" value="SSZ46492.1"/>
    <property type="molecule type" value="Genomic_DNA"/>
</dbReference>
<name>A0A376BXW6_9FLAO</name>